<keyword evidence="5" id="KW-1133">Transmembrane helix</keyword>
<evidence type="ECO:0008006" key="10">
    <source>
        <dbReference type="Google" id="ProtNLM"/>
    </source>
</evidence>
<dbReference type="Proteomes" id="UP001156601">
    <property type="component" value="Unassembled WGS sequence"/>
</dbReference>
<reference evidence="8" key="2">
    <citation type="submission" date="2023-01" db="EMBL/GenBank/DDBJ databases">
        <title>Draft genome sequence of Agaribacter marinus strain NBRC 110023.</title>
        <authorList>
            <person name="Sun Q."/>
            <person name="Mori K."/>
        </authorList>
    </citation>
    <scope>NUCLEOTIDE SEQUENCE</scope>
    <source>
        <strain evidence="8">NBRC 110023</strain>
    </source>
</reference>
<dbReference type="EMBL" id="BSOT01000006">
    <property type="protein sequence ID" value="GLR71339.1"/>
    <property type="molecule type" value="Genomic_DNA"/>
</dbReference>
<dbReference type="GO" id="GO:0005886">
    <property type="term" value="C:plasma membrane"/>
    <property type="evidence" value="ECO:0007669"/>
    <property type="project" value="UniProtKB-SubCell"/>
</dbReference>
<proteinExistence type="inferred from homology"/>
<gene>
    <name evidence="8" type="ORF">GCM10007852_22470</name>
</gene>
<evidence type="ECO:0000256" key="6">
    <source>
        <dbReference type="ARBA" id="ARBA00023136"/>
    </source>
</evidence>
<keyword evidence="4 7" id="KW-0812">Transmembrane</keyword>
<dbReference type="GO" id="GO:0022857">
    <property type="term" value="F:transmembrane transporter activity"/>
    <property type="evidence" value="ECO:0007669"/>
    <property type="project" value="InterPro"/>
</dbReference>
<comment type="caution">
    <text evidence="8">The sequence shown here is derived from an EMBL/GenBank/DDBJ whole genome shotgun (WGS) entry which is preliminary data.</text>
</comment>
<sequence>MKQSMRAKRMARHHKRNQAKSKLSLVSLMDIFTILVFFLMLNASDVQVLQSDDSVSLPISTADKAAAETLLMLVTPSEVLIQGRKVSTTAALARKEKRALEALKAELDYHTARKSQLPEEKASQQATAQTMAQSITMSITIMGDSQVEYAVLKQIMQVCASAGYTKLALAVENKSDTGSALSAGGMQ</sequence>
<evidence type="ECO:0000256" key="2">
    <source>
        <dbReference type="ARBA" id="ARBA00005811"/>
    </source>
</evidence>
<evidence type="ECO:0000256" key="1">
    <source>
        <dbReference type="ARBA" id="ARBA00004162"/>
    </source>
</evidence>
<reference evidence="8" key="1">
    <citation type="journal article" date="2014" name="Int. J. Syst. Evol. Microbiol.">
        <title>Complete genome sequence of Corynebacterium casei LMG S-19264T (=DSM 44701T), isolated from a smear-ripened cheese.</title>
        <authorList>
            <consortium name="US DOE Joint Genome Institute (JGI-PGF)"/>
            <person name="Walter F."/>
            <person name="Albersmeier A."/>
            <person name="Kalinowski J."/>
            <person name="Ruckert C."/>
        </authorList>
    </citation>
    <scope>NUCLEOTIDE SEQUENCE</scope>
    <source>
        <strain evidence="8">NBRC 110023</strain>
    </source>
</reference>
<dbReference type="Pfam" id="PF02472">
    <property type="entry name" value="ExbD"/>
    <property type="match status" value="1"/>
</dbReference>
<dbReference type="GO" id="GO:0015031">
    <property type="term" value="P:protein transport"/>
    <property type="evidence" value="ECO:0007669"/>
    <property type="project" value="UniProtKB-KW"/>
</dbReference>
<keyword evidence="9" id="KW-1185">Reference proteome</keyword>
<keyword evidence="6" id="KW-0472">Membrane</keyword>
<accession>A0AA37SZA4</accession>
<evidence type="ECO:0000256" key="3">
    <source>
        <dbReference type="ARBA" id="ARBA00022475"/>
    </source>
</evidence>
<evidence type="ECO:0000313" key="8">
    <source>
        <dbReference type="EMBL" id="GLR71339.1"/>
    </source>
</evidence>
<dbReference type="RefSeq" id="WP_284217699.1">
    <property type="nucleotide sequence ID" value="NZ_BSOT01000006.1"/>
</dbReference>
<name>A0AA37SZA4_9ALTE</name>
<evidence type="ECO:0000256" key="7">
    <source>
        <dbReference type="RuleBase" id="RU003879"/>
    </source>
</evidence>
<keyword evidence="7" id="KW-0813">Transport</keyword>
<organism evidence="8 9">
    <name type="scientific">Agaribacter marinus</name>
    <dbReference type="NCBI Taxonomy" id="1431249"/>
    <lineage>
        <taxon>Bacteria</taxon>
        <taxon>Pseudomonadati</taxon>
        <taxon>Pseudomonadota</taxon>
        <taxon>Gammaproteobacteria</taxon>
        <taxon>Alteromonadales</taxon>
        <taxon>Alteromonadaceae</taxon>
        <taxon>Agaribacter</taxon>
    </lineage>
</organism>
<dbReference type="AlphaFoldDB" id="A0AA37SZA4"/>
<evidence type="ECO:0000256" key="5">
    <source>
        <dbReference type="ARBA" id="ARBA00022989"/>
    </source>
</evidence>
<evidence type="ECO:0000256" key="4">
    <source>
        <dbReference type="ARBA" id="ARBA00022692"/>
    </source>
</evidence>
<evidence type="ECO:0000313" key="9">
    <source>
        <dbReference type="Proteomes" id="UP001156601"/>
    </source>
</evidence>
<keyword evidence="7" id="KW-0653">Protein transport</keyword>
<keyword evidence="3" id="KW-1003">Cell membrane</keyword>
<dbReference type="InterPro" id="IPR003400">
    <property type="entry name" value="ExbD"/>
</dbReference>
<comment type="subcellular location">
    <subcellularLocation>
        <location evidence="1">Cell membrane</location>
        <topology evidence="1">Single-pass membrane protein</topology>
    </subcellularLocation>
    <subcellularLocation>
        <location evidence="7">Cell membrane</location>
        <topology evidence="7">Single-pass type II membrane protein</topology>
    </subcellularLocation>
</comment>
<comment type="similarity">
    <text evidence="2 7">Belongs to the ExbD/TolR family.</text>
</comment>
<protein>
    <recommendedName>
        <fullName evidence="10">RNA polymerase subunit sigma-70</fullName>
    </recommendedName>
</protein>